<feature type="domain" description="NTF2-like N-terminal transpeptidase" evidence="3">
    <location>
        <begin position="32"/>
        <end position="141"/>
    </location>
</feature>
<dbReference type="STRING" id="1271860.SAMN05216174_103330"/>
<dbReference type="InterPro" id="IPR001460">
    <property type="entry name" value="PCN-bd_Tpept"/>
</dbReference>
<dbReference type="GO" id="GO:0008658">
    <property type="term" value="F:penicillin binding"/>
    <property type="evidence" value="ECO:0007669"/>
    <property type="project" value="InterPro"/>
</dbReference>
<keyword evidence="4" id="KW-0132">Cell division</keyword>
<dbReference type="InterPro" id="IPR007887">
    <property type="entry name" value="MecA_N"/>
</dbReference>
<sequence>MRASLRRPAALLAALVTFLPLSACGVFGSDPTPEDAAAQFVAAFAGGDTGTAAAQTDSAESAKALMDKVRGALKPSTVSAQVSHVDAAEGQRNAKAAFQITWDLGRGRLWTYDSAFDLRAEDDVWKVHWEPAVLHPKLGVGQTLAVRGIEAALAPVLDREGVPVLQPERVVSVLFEPAKAGDADAIAGQLAQALSGIDASITAQSILDGAAKVNGQPYQVVALRDPDYQKVRPLIYELQGVRFTAESRLLAADRKLAPTLMPGIRKLVEDQVEGKSGWRVHTVDSAGAEGEELFAKAAQPAKAVQVALSKRVQDAAQGAIAGEQTPSMIVAIEPSSGEVLAVAQNEPADKQGQLALTGRYPPGSTFKIVTAAAALSSGKAGAETPLGCPPTTVVDGREIPNSGKFDKGVVPLRSAFAFSCNTTFADLAVTMAPDELTGMAKRLGLGIDYVMPGATTITGSVPPAANKVERAEDGFGQGKVVASPFGMAVVVAAVAAGSVPKPVLVRGVETKADAVPEPVPGAVLESVRAMMAEVVAGGTAGALQAYGDVRGKTGTAQFGDGTHSHGWFVGYRGDLAFAVLLTDVGQSGTAVQAAGRFLAALG</sequence>
<keyword evidence="5" id="KW-1185">Reference proteome</keyword>
<dbReference type="SUPFAM" id="SSF56519">
    <property type="entry name" value="Penicillin binding protein dimerisation domain"/>
    <property type="match status" value="1"/>
</dbReference>
<reference evidence="5" key="1">
    <citation type="submission" date="2016-10" db="EMBL/GenBank/DDBJ databases">
        <authorList>
            <person name="Varghese N."/>
            <person name="Submissions S."/>
        </authorList>
    </citation>
    <scope>NUCLEOTIDE SEQUENCE [LARGE SCALE GENOMIC DNA]</scope>
    <source>
        <strain evidence="5">IBRC-M 10403</strain>
    </source>
</reference>
<dbReference type="GO" id="GO:0051301">
    <property type="term" value="P:cell division"/>
    <property type="evidence" value="ECO:0007669"/>
    <property type="project" value="UniProtKB-KW"/>
</dbReference>
<evidence type="ECO:0000256" key="1">
    <source>
        <dbReference type="SAM" id="SignalP"/>
    </source>
</evidence>
<dbReference type="InterPro" id="IPR036138">
    <property type="entry name" value="PBP_dimer_sf"/>
</dbReference>
<dbReference type="SUPFAM" id="SSF56601">
    <property type="entry name" value="beta-lactamase/transpeptidase-like"/>
    <property type="match status" value="1"/>
</dbReference>
<dbReference type="InterPro" id="IPR012338">
    <property type="entry name" value="Beta-lactam/transpept-like"/>
</dbReference>
<dbReference type="Gene3D" id="3.40.710.10">
    <property type="entry name" value="DD-peptidase/beta-lactamase superfamily"/>
    <property type="match status" value="1"/>
</dbReference>
<keyword evidence="1" id="KW-0732">Signal</keyword>
<dbReference type="GO" id="GO:0046677">
    <property type="term" value="P:response to antibiotic"/>
    <property type="evidence" value="ECO:0007669"/>
    <property type="project" value="InterPro"/>
</dbReference>
<evidence type="ECO:0000313" key="4">
    <source>
        <dbReference type="EMBL" id="SDC66363.1"/>
    </source>
</evidence>
<proteinExistence type="predicted"/>
<feature type="chain" id="PRO_5038959466" evidence="1">
    <location>
        <begin position="24"/>
        <end position="602"/>
    </location>
</feature>
<accession>A0A1G6NEV5</accession>
<dbReference type="OrthoDB" id="5241017at2"/>
<protein>
    <submittedName>
        <fullName evidence="4">Cell division protein FtsI/penicillin-binding protein 2</fullName>
    </submittedName>
</protein>
<feature type="signal peptide" evidence="1">
    <location>
        <begin position="1"/>
        <end position="23"/>
    </location>
</feature>
<dbReference type="InterPro" id="IPR050515">
    <property type="entry name" value="Beta-lactam/transpept"/>
</dbReference>
<dbReference type="Pfam" id="PF00905">
    <property type="entry name" value="Transpeptidase"/>
    <property type="match status" value="1"/>
</dbReference>
<evidence type="ECO:0000259" key="3">
    <source>
        <dbReference type="Pfam" id="PF05223"/>
    </source>
</evidence>
<dbReference type="Proteomes" id="UP000199501">
    <property type="component" value="Unassembled WGS sequence"/>
</dbReference>
<evidence type="ECO:0000259" key="2">
    <source>
        <dbReference type="Pfam" id="PF00905"/>
    </source>
</evidence>
<dbReference type="RefSeq" id="WP_091449587.1">
    <property type="nucleotide sequence ID" value="NZ_FMZZ01000003.1"/>
</dbReference>
<name>A0A1G6NEV5_9PSEU</name>
<dbReference type="GO" id="GO:0071972">
    <property type="term" value="F:peptidoglycan L,D-transpeptidase activity"/>
    <property type="evidence" value="ECO:0007669"/>
    <property type="project" value="TreeGrafter"/>
</dbReference>
<dbReference type="PANTHER" id="PTHR30627">
    <property type="entry name" value="PEPTIDOGLYCAN D,D-TRANSPEPTIDASE"/>
    <property type="match status" value="1"/>
</dbReference>
<dbReference type="GO" id="GO:0071555">
    <property type="term" value="P:cell wall organization"/>
    <property type="evidence" value="ECO:0007669"/>
    <property type="project" value="TreeGrafter"/>
</dbReference>
<evidence type="ECO:0000313" key="5">
    <source>
        <dbReference type="Proteomes" id="UP000199501"/>
    </source>
</evidence>
<dbReference type="Pfam" id="PF05223">
    <property type="entry name" value="MecA_N"/>
    <property type="match status" value="1"/>
</dbReference>
<feature type="domain" description="Penicillin-binding protein transpeptidase" evidence="2">
    <location>
        <begin position="328"/>
        <end position="591"/>
    </location>
</feature>
<organism evidence="4 5">
    <name type="scientific">Actinokineospora iranica</name>
    <dbReference type="NCBI Taxonomy" id="1271860"/>
    <lineage>
        <taxon>Bacteria</taxon>
        <taxon>Bacillati</taxon>
        <taxon>Actinomycetota</taxon>
        <taxon>Actinomycetes</taxon>
        <taxon>Pseudonocardiales</taxon>
        <taxon>Pseudonocardiaceae</taxon>
        <taxon>Actinokineospora</taxon>
    </lineage>
</organism>
<dbReference type="PANTHER" id="PTHR30627:SF24">
    <property type="entry name" value="PENICILLIN-BINDING PROTEIN 4B"/>
    <property type="match status" value="1"/>
</dbReference>
<dbReference type="GO" id="GO:0005886">
    <property type="term" value="C:plasma membrane"/>
    <property type="evidence" value="ECO:0007669"/>
    <property type="project" value="TreeGrafter"/>
</dbReference>
<dbReference type="EMBL" id="FMZZ01000003">
    <property type="protein sequence ID" value="SDC66363.1"/>
    <property type="molecule type" value="Genomic_DNA"/>
</dbReference>
<keyword evidence="4" id="KW-0131">Cell cycle</keyword>
<dbReference type="AlphaFoldDB" id="A0A1G6NEV5"/>
<gene>
    <name evidence="4" type="ORF">SAMN05216174_103330</name>
</gene>